<accession>A0AAE1CLU7</accession>
<dbReference type="SMART" id="SM00225">
    <property type="entry name" value="BTB"/>
    <property type="match status" value="1"/>
</dbReference>
<proteinExistence type="predicted"/>
<dbReference type="InterPro" id="IPR011333">
    <property type="entry name" value="SKP1/BTB/POZ_sf"/>
</dbReference>
<dbReference type="AlphaFoldDB" id="A0AAE1CLU7"/>
<evidence type="ECO:0000313" key="4">
    <source>
        <dbReference type="EMBL" id="KAK3709458.1"/>
    </source>
</evidence>
<protein>
    <recommendedName>
        <fullName evidence="3">BTB domain-containing protein</fullName>
    </recommendedName>
</protein>
<dbReference type="Proteomes" id="UP001283361">
    <property type="component" value="Unassembled WGS sequence"/>
</dbReference>
<dbReference type="Gene3D" id="1.25.40.420">
    <property type="match status" value="1"/>
</dbReference>
<evidence type="ECO:0000256" key="2">
    <source>
        <dbReference type="ARBA" id="ARBA00022737"/>
    </source>
</evidence>
<dbReference type="CDD" id="cd18186">
    <property type="entry name" value="BTB_POZ_ZBTB_KLHL-like"/>
    <property type="match status" value="1"/>
</dbReference>
<dbReference type="PANTHER" id="PTHR45632">
    <property type="entry name" value="LD33804P"/>
    <property type="match status" value="1"/>
</dbReference>
<reference evidence="4" key="1">
    <citation type="journal article" date="2023" name="G3 (Bethesda)">
        <title>A reference genome for the long-term kleptoplast-retaining sea slug Elysia crispata morphotype clarki.</title>
        <authorList>
            <person name="Eastman K.E."/>
            <person name="Pendleton A.L."/>
            <person name="Shaikh M.A."/>
            <person name="Suttiyut T."/>
            <person name="Ogas R."/>
            <person name="Tomko P."/>
            <person name="Gavelis G."/>
            <person name="Widhalm J.R."/>
            <person name="Wisecaver J.H."/>
        </authorList>
    </citation>
    <scope>NUCLEOTIDE SEQUENCE</scope>
    <source>
        <strain evidence="4">ECLA1</strain>
    </source>
</reference>
<evidence type="ECO:0000259" key="3">
    <source>
        <dbReference type="PROSITE" id="PS50097"/>
    </source>
</evidence>
<sequence>MAANMELESARKIFGGQMALREEQTFCDVVVIVGDTEFPCHRVILAAASDYFKAALTTDMKEARERRILVEYVTKETFSILLTFIYSGKCDLTEENLFDVWAAADMLQIAFITDQCLIRWEKIFETKLSQHTCMEYLIKLRRFDQQVKKVLDYLSGRFTSHIIRVECGLFTMQEVKYLVAKNELQYWSENDVVEFVLTWAVRNQESICQEPFDEDSNSEWGTDKNVSGSNSQLVHNLADLLECTRYLLISPECLYGTVALHPLVRNNSRCLHLVDKISWYHTQPTLQQSCCPPAAIHRESSDMCNILLMCQLSSKGQMMMLNLKNMEWKQLHLAQVDQLTTDAQVFCYKSKIYVLSRNSIFEYSATLKYVKRVCLNIEDPGIVGVVNDSLHTYKCNNNIIVSDKTTAVLRHKLLDFPQIYFAEEYCKFKCKTLHKISTENGVGMSVRNVISIGSTEIIFCGRDDVDNYTILSTSEACCSPQVYPNQLESSSRLVTFRHDKQAFLLQENGSLWRLQLGDKLPDVQIKRESTLWDREISLNGAVLYNDELVVVGDFQNQSEVCSVLDKSLPGVFKNVRKIKNCPFNYNSCPNITLAVLPKTFLEQLQEDSQICEQT</sequence>
<name>A0AAE1CLU7_9GAST</name>
<evidence type="ECO:0000256" key="1">
    <source>
        <dbReference type="ARBA" id="ARBA00022441"/>
    </source>
</evidence>
<keyword evidence="5" id="KW-1185">Reference proteome</keyword>
<keyword evidence="1" id="KW-0880">Kelch repeat</keyword>
<feature type="domain" description="BTB" evidence="3">
    <location>
        <begin position="27"/>
        <end position="94"/>
    </location>
</feature>
<dbReference type="Pfam" id="PF00651">
    <property type="entry name" value="BTB"/>
    <property type="match status" value="1"/>
</dbReference>
<dbReference type="SUPFAM" id="SSF54695">
    <property type="entry name" value="POZ domain"/>
    <property type="match status" value="1"/>
</dbReference>
<dbReference type="Gene3D" id="3.30.710.10">
    <property type="entry name" value="Potassium Channel Kv1.1, Chain A"/>
    <property type="match status" value="1"/>
</dbReference>
<dbReference type="PROSITE" id="PS50097">
    <property type="entry name" value="BTB"/>
    <property type="match status" value="1"/>
</dbReference>
<dbReference type="PANTHER" id="PTHR45632:SF3">
    <property type="entry name" value="KELCH-LIKE PROTEIN 32"/>
    <property type="match status" value="1"/>
</dbReference>
<gene>
    <name evidence="4" type="ORF">RRG08_017241</name>
</gene>
<evidence type="ECO:0000313" key="5">
    <source>
        <dbReference type="Proteomes" id="UP001283361"/>
    </source>
</evidence>
<dbReference type="EMBL" id="JAWDGP010007660">
    <property type="protein sequence ID" value="KAK3709458.1"/>
    <property type="molecule type" value="Genomic_DNA"/>
</dbReference>
<organism evidence="4 5">
    <name type="scientific">Elysia crispata</name>
    <name type="common">lettuce slug</name>
    <dbReference type="NCBI Taxonomy" id="231223"/>
    <lineage>
        <taxon>Eukaryota</taxon>
        <taxon>Metazoa</taxon>
        <taxon>Spiralia</taxon>
        <taxon>Lophotrochozoa</taxon>
        <taxon>Mollusca</taxon>
        <taxon>Gastropoda</taxon>
        <taxon>Heterobranchia</taxon>
        <taxon>Euthyneura</taxon>
        <taxon>Panpulmonata</taxon>
        <taxon>Sacoglossa</taxon>
        <taxon>Placobranchoidea</taxon>
        <taxon>Plakobranchidae</taxon>
        <taxon>Elysia</taxon>
    </lineage>
</organism>
<dbReference type="InterPro" id="IPR000210">
    <property type="entry name" value="BTB/POZ_dom"/>
</dbReference>
<comment type="caution">
    <text evidence="4">The sequence shown here is derived from an EMBL/GenBank/DDBJ whole genome shotgun (WGS) entry which is preliminary data.</text>
</comment>
<keyword evidence="2" id="KW-0677">Repeat</keyword>